<evidence type="ECO:0000256" key="4">
    <source>
        <dbReference type="ARBA" id="ARBA00022475"/>
    </source>
</evidence>
<dbReference type="PANTHER" id="PTHR22911:SF137">
    <property type="entry name" value="SOLUTE CARRIER FAMILY 35 MEMBER G2-RELATED"/>
    <property type="match status" value="1"/>
</dbReference>
<dbReference type="NCBIfam" id="TIGR00688">
    <property type="entry name" value="rarD"/>
    <property type="match status" value="1"/>
</dbReference>
<organism evidence="10 11">
    <name type="scientific">Leucothrix pacifica</name>
    <dbReference type="NCBI Taxonomy" id="1247513"/>
    <lineage>
        <taxon>Bacteria</taxon>
        <taxon>Pseudomonadati</taxon>
        <taxon>Pseudomonadota</taxon>
        <taxon>Gammaproteobacteria</taxon>
        <taxon>Thiotrichales</taxon>
        <taxon>Thiotrichaceae</taxon>
        <taxon>Leucothrix</taxon>
    </lineage>
</organism>
<protein>
    <submittedName>
        <fullName evidence="10">EamA family transporter RarD</fullName>
    </submittedName>
</protein>
<dbReference type="GO" id="GO:0005886">
    <property type="term" value="C:plasma membrane"/>
    <property type="evidence" value="ECO:0007669"/>
    <property type="project" value="UniProtKB-SubCell"/>
</dbReference>
<reference evidence="10 11" key="1">
    <citation type="submission" date="2018-05" db="EMBL/GenBank/DDBJ databases">
        <title>Leucothrix arctica sp. nov., isolated from Arctic seawater.</title>
        <authorList>
            <person name="Choi A."/>
            <person name="Baek K."/>
        </authorList>
    </citation>
    <scope>NUCLEOTIDE SEQUENCE [LARGE SCALE GENOMIC DNA]</scope>
    <source>
        <strain evidence="10 11">JCM 18388</strain>
    </source>
</reference>
<dbReference type="RefSeq" id="WP_109839903.1">
    <property type="nucleotide sequence ID" value="NZ_QGKM01000112.1"/>
</dbReference>
<dbReference type="AlphaFoldDB" id="A0A317C0J3"/>
<dbReference type="PANTHER" id="PTHR22911">
    <property type="entry name" value="ACYL-MALONYL CONDENSING ENZYME-RELATED"/>
    <property type="match status" value="1"/>
</dbReference>
<evidence type="ECO:0000256" key="8">
    <source>
        <dbReference type="SAM" id="Phobius"/>
    </source>
</evidence>
<feature type="transmembrane region" description="Helical" evidence="8">
    <location>
        <begin position="178"/>
        <end position="198"/>
    </location>
</feature>
<evidence type="ECO:0000256" key="7">
    <source>
        <dbReference type="ARBA" id="ARBA00023136"/>
    </source>
</evidence>
<comment type="subcellular location">
    <subcellularLocation>
        <location evidence="1">Cell membrane</location>
        <topology evidence="1">Multi-pass membrane protein</topology>
    </subcellularLocation>
</comment>
<dbReference type="InterPro" id="IPR004626">
    <property type="entry name" value="RarD"/>
</dbReference>
<dbReference type="InterPro" id="IPR000620">
    <property type="entry name" value="EamA_dom"/>
</dbReference>
<feature type="transmembrane region" description="Helical" evidence="8">
    <location>
        <begin position="42"/>
        <end position="62"/>
    </location>
</feature>
<feature type="transmembrane region" description="Helical" evidence="8">
    <location>
        <begin position="151"/>
        <end position="166"/>
    </location>
</feature>
<evidence type="ECO:0000256" key="6">
    <source>
        <dbReference type="ARBA" id="ARBA00022989"/>
    </source>
</evidence>
<feature type="domain" description="EamA" evidence="9">
    <location>
        <begin position="153"/>
        <end position="283"/>
    </location>
</feature>
<evidence type="ECO:0000256" key="3">
    <source>
        <dbReference type="ARBA" id="ARBA00022448"/>
    </source>
</evidence>
<keyword evidence="5 8" id="KW-0812">Transmembrane</keyword>
<comment type="similarity">
    <text evidence="2">Belongs to the EamA transporter family.</text>
</comment>
<keyword evidence="7 8" id="KW-0472">Membrane</keyword>
<feature type="transmembrane region" description="Helical" evidence="8">
    <location>
        <begin position="127"/>
        <end position="145"/>
    </location>
</feature>
<dbReference type="InterPro" id="IPR037185">
    <property type="entry name" value="EmrE-like"/>
</dbReference>
<evidence type="ECO:0000313" key="11">
    <source>
        <dbReference type="Proteomes" id="UP000245539"/>
    </source>
</evidence>
<dbReference type="EMBL" id="QGKM01000112">
    <property type="protein sequence ID" value="PWQ92166.1"/>
    <property type="molecule type" value="Genomic_DNA"/>
</dbReference>
<feature type="domain" description="EamA" evidence="9">
    <location>
        <begin position="7"/>
        <end position="141"/>
    </location>
</feature>
<feature type="transmembrane region" description="Helical" evidence="8">
    <location>
        <begin position="9"/>
        <end position="30"/>
    </location>
</feature>
<comment type="caution">
    <text evidence="10">The sequence shown here is derived from an EMBL/GenBank/DDBJ whole genome shotgun (WGS) entry which is preliminary data.</text>
</comment>
<keyword evidence="4" id="KW-1003">Cell membrane</keyword>
<evidence type="ECO:0000256" key="5">
    <source>
        <dbReference type="ARBA" id="ARBA00022692"/>
    </source>
</evidence>
<evidence type="ECO:0000256" key="2">
    <source>
        <dbReference type="ARBA" id="ARBA00007362"/>
    </source>
</evidence>
<proteinExistence type="inferred from homology"/>
<keyword evidence="11" id="KW-1185">Reference proteome</keyword>
<feature type="transmembrane region" description="Helical" evidence="8">
    <location>
        <begin position="243"/>
        <end position="261"/>
    </location>
</feature>
<keyword evidence="6 8" id="KW-1133">Transmembrane helix</keyword>
<dbReference type="OrthoDB" id="369870at2"/>
<evidence type="ECO:0000256" key="1">
    <source>
        <dbReference type="ARBA" id="ARBA00004651"/>
    </source>
</evidence>
<accession>A0A317C0J3</accession>
<dbReference type="Pfam" id="PF00892">
    <property type="entry name" value="EamA"/>
    <property type="match status" value="2"/>
</dbReference>
<gene>
    <name evidence="10" type="primary">rarD</name>
    <name evidence="10" type="ORF">DKW60_22505</name>
</gene>
<name>A0A317C0J3_9GAMM</name>
<feature type="transmembrane region" description="Helical" evidence="8">
    <location>
        <begin position="210"/>
        <end position="231"/>
    </location>
</feature>
<dbReference type="Proteomes" id="UP000245539">
    <property type="component" value="Unassembled WGS sequence"/>
</dbReference>
<feature type="transmembrane region" description="Helical" evidence="8">
    <location>
        <begin position="74"/>
        <end position="91"/>
    </location>
</feature>
<sequence>MLNQQQTGLIYGLTAYVLWGFFPIFFYYLSAVQPTEILTQRIVWSFVFVLVVVMLSGKQSRIKDALKSPATRKAMALSSVLIAINWLTFIWAVANERVLESSFGYFLTPLVSVMLAKVFLSETLDKYRIIACVFAVIGIAIQIVLIGSLPWVSLIVSMSFGLYGLVRKQAEVDSLSGLTIETAVLLPLAIAYWAWLATTGQSGFVSNGSGVTWLLIASGLVTALPLLLFAAAAKKLSLTAVGFMMYINPIMQMLSGIYFFGEPFDQAQLISFGFIWVALIVFSVGAIIQQRRMKVLANPVQ</sequence>
<feature type="transmembrane region" description="Helical" evidence="8">
    <location>
        <begin position="267"/>
        <end position="288"/>
    </location>
</feature>
<keyword evidence="3" id="KW-0813">Transport</keyword>
<evidence type="ECO:0000313" key="10">
    <source>
        <dbReference type="EMBL" id="PWQ92166.1"/>
    </source>
</evidence>
<dbReference type="SUPFAM" id="SSF103481">
    <property type="entry name" value="Multidrug resistance efflux transporter EmrE"/>
    <property type="match status" value="2"/>
</dbReference>
<evidence type="ECO:0000259" key="9">
    <source>
        <dbReference type="Pfam" id="PF00892"/>
    </source>
</evidence>
<feature type="transmembrane region" description="Helical" evidence="8">
    <location>
        <begin position="103"/>
        <end position="120"/>
    </location>
</feature>